<reference evidence="10" key="1">
    <citation type="journal article" date="2020" name="Stud. Mycol.">
        <title>101 Dothideomycetes genomes: A test case for predicting lifestyles and emergence of pathogens.</title>
        <authorList>
            <person name="Haridas S."/>
            <person name="Albert R."/>
            <person name="Binder M."/>
            <person name="Bloem J."/>
            <person name="LaButti K."/>
            <person name="Salamov A."/>
            <person name="Andreopoulos B."/>
            <person name="Baker S."/>
            <person name="Barry K."/>
            <person name="Bills G."/>
            <person name="Bluhm B."/>
            <person name="Cannon C."/>
            <person name="Castanera R."/>
            <person name="Culley D."/>
            <person name="Daum C."/>
            <person name="Ezra D."/>
            <person name="Gonzalez J."/>
            <person name="Henrissat B."/>
            <person name="Kuo A."/>
            <person name="Liang C."/>
            <person name="Lipzen A."/>
            <person name="Lutzoni F."/>
            <person name="Magnuson J."/>
            <person name="Mondo S."/>
            <person name="Nolan M."/>
            <person name="Ohm R."/>
            <person name="Pangilinan J."/>
            <person name="Park H.-J."/>
            <person name="Ramirez L."/>
            <person name="Alfaro M."/>
            <person name="Sun H."/>
            <person name="Tritt A."/>
            <person name="Yoshinaga Y."/>
            <person name="Zwiers L.-H."/>
            <person name="Turgeon B."/>
            <person name="Goodwin S."/>
            <person name="Spatafora J."/>
            <person name="Crous P."/>
            <person name="Grigoriev I."/>
        </authorList>
    </citation>
    <scope>NUCLEOTIDE SEQUENCE [LARGE SCALE GENOMIC DNA]</scope>
    <source>
        <strain evidence="10">CECT 20119</strain>
    </source>
</reference>
<dbReference type="EC" id="2.3.2.8" evidence="5"/>
<organism evidence="9 10">
    <name type="scientific">Elsinoe ampelina</name>
    <dbReference type="NCBI Taxonomy" id="302913"/>
    <lineage>
        <taxon>Eukaryota</taxon>
        <taxon>Fungi</taxon>
        <taxon>Dikarya</taxon>
        <taxon>Ascomycota</taxon>
        <taxon>Pezizomycotina</taxon>
        <taxon>Dothideomycetes</taxon>
        <taxon>Dothideomycetidae</taxon>
        <taxon>Myriangiales</taxon>
        <taxon>Elsinoaceae</taxon>
        <taxon>Elsinoe</taxon>
    </lineage>
</organism>
<dbReference type="InterPro" id="IPR007472">
    <property type="entry name" value="N-end_Aminoacyl_Trfase_C"/>
</dbReference>
<comment type="similarity">
    <text evidence="1 5">Belongs to the R-transferase family.</text>
</comment>
<name>A0A6A6G694_9PEZI</name>
<feature type="domain" description="N-end aminoacyl transferase N-terminal" evidence="7">
    <location>
        <begin position="18"/>
        <end position="95"/>
    </location>
</feature>
<proteinExistence type="inferred from homology"/>
<evidence type="ECO:0000313" key="10">
    <source>
        <dbReference type="Proteomes" id="UP000799538"/>
    </source>
</evidence>
<evidence type="ECO:0000259" key="8">
    <source>
        <dbReference type="Pfam" id="PF04377"/>
    </source>
</evidence>
<dbReference type="GO" id="GO:0005737">
    <property type="term" value="C:cytoplasm"/>
    <property type="evidence" value="ECO:0007669"/>
    <property type="project" value="TreeGrafter"/>
</dbReference>
<keyword evidence="3 5" id="KW-0833">Ubl conjugation pathway</keyword>
<dbReference type="EMBL" id="ML992511">
    <property type="protein sequence ID" value="KAF2221068.1"/>
    <property type="molecule type" value="Genomic_DNA"/>
</dbReference>
<dbReference type="InterPro" id="IPR017137">
    <property type="entry name" value="Arg-tRNA-P_Trfase_1_euk"/>
</dbReference>
<evidence type="ECO:0000259" key="7">
    <source>
        <dbReference type="Pfam" id="PF04376"/>
    </source>
</evidence>
<keyword evidence="10" id="KW-1185">Reference proteome</keyword>
<gene>
    <name evidence="9" type="ORF">BDZ85DRAFT_23708</name>
</gene>
<dbReference type="Proteomes" id="UP000799538">
    <property type="component" value="Unassembled WGS sequence"/>
</dbReference>
<evidence type="ECO:0000256" key="2">
    <source>
        <dbReference type="ARBA" id="ARBA00022679"/>
    </source>
</evidence>
<keyword evidence="4 5" id="KW-0012">Acyltransferase</keyword>
<dbReference type="OrthoDB" id="74183at2759"/>
<dbReference type="InterPro" id="IPR007471">
    <property type="entry name" value="N-end_Aminoacyl_Trfase_N"/>
</dbReference>
<evidence type="ECO:0000256" key="4">
    <source>
        <dbReference type="ARBA" id="ARBA00023315"/>
    </source>
</evidence>
<evidence type="ECO:0000256" key="6">
    <source>
        <dbReference type="SAM" id="MobiDB-lite"/>
    </source>
</evidence>
<comment type="catalytic activity">
    <reaction evidence="5">
        <text>an N-terminal L-alpha-aminoacyl-[protein] + L-arginyl-tRNA(Arg) = an N-terminal L-arginyl-L-aminoacyl-[protein] + tRNA(Arg) + H(+)</text>
        <dbReference type="Rhea" id="RHEA:10208"/>
        <dbReference type="Rhea" id="RHEA-COMP:9658"/>
        <dbReference type="Rhea" id="RHEA-COMP:9673"/>
        <dbReference type="Rhea" id="RHEA-COMP:10636"/>
        <dbReference type="Rhea" id="RHEA-COMP:10638"/>
        <dbReference type="ChEBI" id="CHEBI:15378"/>
        <dbReference type="ChEBI" id="CHEBI:78442"/>
        <dbReference type="ChEBI" id="CHEBI:78513"/>
        <dbReference type="ChEBI" id="CHEBI:78597"/>
        <dbReference type="ChEBI" id="CHEBI:83562"/>
        <dbReference type="EC" id="2.3.2.8"/>
    </reaction>
</comment>
<accession>A0A6A6G694</accession>
<dbReference type="PANTHER" id="PTHR21367">
    <property type="entry name" value="ARGININE-TRNA-PROTEIN TRANSFERASE 1"/>
    <property type="match status" value="1"/>
</dbReference>
<dbReference type="GO" id="GO:0004057">
    <property type="term" value="F:arginyl-tRNA--protein transferase activity"/>
    <property type="evidence" value="ECO:0007669"/>
    <property type="project" value="UniProtKB-EC"/>
</dbReference>
<dbReference type="InterPro" id="IPR030700">
    <property type="entry name" value="N-end_Aminoacyl_Trfase"/>
</dbReference>
<dbReference type="PIRSF" id="PIRSF037207">
    <property type="entry name" value="ATE1_euk"/>
    <property type="match status" value="1"/>
</dbReference>
<dbReference type="SUPFAM" id="SSF55729">
    <property type="entry name" value="Acyl-CoA N-acyltransferases (Nat)"/>
    <property type="match status" value="1"/>
</dbReference>
<evidence type="ECO:0000256" key="1">
    <source>
        <dbReference type="ARBA" id="ARBA00009991"/>
    </source>
</evidence>
<feature type="region of interest" description="Disordered" evidence="6">
    <location>
        <begin position="336"/>
        <end position="365"/>
    </location>
</feature>
<dbReference type="InterPro" id="IPR016181">
    <property type="entry name" value="Acyl_CoA_acyltransferase"/>
</dbReference>
<evidence type="ECO:0000256" key="5">
    <source>
        <dbReference type="PIRNR" id="PIRNR037207"/>
    </source>
</evidence>
<dbReference type="Pfam" id="PF04376">
    <property type="entry name" value="ATE_N"/>
    <property type="match status" value="1"/>
</dbReference>
<dbReference type="PANTHER" id="PTHR21367:SF1">
    <property type="entry name" value="ARGINYL-TRNA--PROTEIN TRANSFERASE 1"/>
    <property type="match status" value="1"/>
</dbReference>
<dbReference type="AlphaFoldDB" id="A0A6A6G694"/>
<keyword evidence="2 5" id="KW-0808">Transferase</keyword>
<sequence length="465" mass="53345">MQESERSLLAPIGYQPGDCGYCKGSNSSQRTPKSRGSYYVRTRRLTVEDYQALVDRGWRRSGSLLYKPDVLRACCSHYTIKLPAASLRPSRDQRQAINRWNKFVLGEKYYAETARLYPKTKEEKKRQKDGFDLIPAVHEAESSNLKPVDPDHKFEVTLEPDNFTDEKFELFRDYQYNVHKEAPSDVTRQGFRRFLCGSPLTRKEVQSNGKTKRLGSYHQCYRLDGRLVAMGVLDLLPHCVSGVYFLYHRDFEKWSFGKLSALREAALAIEGDYEYYYMGYYIHSCQKMQYKGDYKPQFVLDPMTNSWHSMDDMKPLLDRKNFVSLDLENRFQKDPTDQVMTDASGEAVKQTASTNDNKDDEDEFIGPDEKTWLFRQPAAAAASGESLFKIRMPGVMSEQELRDQINLDMIHVALGQGREVPIGLLQSWHDDPDITRPDTLKGVVAEMAACVGPEVAERMAVDFGS</sequence>
<protein>
    <recommendedName>
        <fullName evidence="5">Arginyl-tRNA--protein transferase 1</fullName>
        <shortName evidence="5">Arginyltransferase 1</shortName>
        <shortName evidence="5">R-transferase 1</shortName>
        <ecNumber evidence="5">2.3.2.8</ecNumber>
    </recommendedName>
    <alternativeName>
        <fullName evidence="5">Arginine-tRNA--protein transferase 1</fullName>
    </alternativeName>
</protein>
<evidence type="ECO:0000256" key="3">
    <source>
        <dbReference type="ARBA" id="ARBA00022786"/>
    </source>
</evidence>
<dbReference type="Pfam" id="PF04377">
    <property type="entry name" value="ATE_C"/>
    <property type="match status" value="1"/>
</dbReference>
<feature type="domain" description="N-end rule aminoacyl transferase C-terminal" evidence="8">
    <location>
        <begin position="166"/>
        <end position="300"/>
    </location>
</feature>
<evidence type="ECO:0000313" key="9">
    <source>
        <dbReference type="EMBL" id="KAF2221068.1"/>
    </source>
</evidence>
<comment type="function">
    <text evidence="5">Involved in the post-translational conjugation of arginine to the N-terminal aspartate or glutamate of a protein. This arginylation is required for degradation of the protein via the ubiquitin pathway.</text>
</comment>